<feature type="domain" description="Peptidase M16 N-terminal" evidence="2">
    <location>
        <begin position="72"/>
        <end position="205"/>
    </location>
</feature>
<dbReference type="InterPro" id="IPR007863">
    <property type="entry name" value="Peptidase_M16_C"/>
</dbReference>
<dbReference type="KEGG" id="tak:Tharo_0561"/>
<accession>A0A2R4BJX0</accession>
<gene>
    <name evidence="4" type="ORF">Tharo_0561</name>
</gene>
<dbReference type="AlphaFoldDB" id="A0A2R4BJX0"/>
<dbReference type="EMBL" id="CP028339">
    <property type="protein sequence ID" value="AVR87504.1"/>
    <property type="molecule type" value="Genomic_DNA"/>
</dbReference>
<dbReference type="SUPFAM" id="SSF63411">
    <property type="entry name" value="LuxS/MPP-like metallohydrolase"/>
    <property type="match status" value="2"/>
</dbReference>
<keyword evidence="4" id="KW-0645">Protease</keyword>
<feature type="compositionally biased region" description="Low complexity" evidence="1">
    <location>
        <begin position="461"/>
        <end position="472"/>
    </location>
</feature>
<feature type="region of interest" description="Disordered" evidence="1">
    <location>
        <begin position="453"/>
        <end position="472"/>
    </location>
</feature>
<dbReference type="InterPro" id="IPR011765">
    <property type="entry name" value="Pept_M16_N"/>
</dbReference>
<dbReference type="RefSeq" id="WP_107219918.1">
    <property type="nucleotide sequence ID" value="NZ_CP028339.1"/>
</dbReference>
<evidence type="ECO:0000313" key="4">
    <source>
        <dbReference type="EMBL" id="AVR87504.1"/>
    </source>
</evidence>
<dbReference type="GO" id="GO:0046872">
    <property type="term" value="F:metal ion binding"/>
    <property type="evidence" value="ECO:0007669"/>
    <property type="project" value="InterPro"/>
</dbReference>
<organism evidence="4 5">
    <name type="scientific">Thauera aromatica K172</name>
    <dbReference type="NCBI Taxonomy" id="44139"/>
    <lineage>
        <taxon>Bacteria</taxon>
        <taxon>Pseudomonadati</taxon>
        <taxon>Pseudomonadota</taxon>
        <taxon>Betaproteobacteria</taxon>
        <taxon>Rhodocyclales</taxon>
        <taxon>Zoogloeaceae</taxon>
        <taxon>Thauera</taxon>
    </lineage>
</organism>
<dbReference type="Pfam" id="PF00675">
    <property type="entry name" value="Peptidase_M16"/>
    <property type="match status" value="1"/>
</dbReference>
<proteinExistence type="predicted"/>
<feature type="domain" description="Peptidase M16 C-terminal" evidence="3">
    <location>
        <begin position="213"/>
        <end position="388"/>
    </location>
</feature>
<dbReference type="InterPro" id="IPR011249">
    <property type="entry name" value="Metalloenz_LuxS/M16"/>
</dbReference>
<dbReference type="GO" id="GO:0008233">
    <property type="term" value="F:peptidase activity"/>
    <property type="evidence" value="ECO:0007669"/>
    <property type="project" value="UniProtKB-KW"/>
</dbReference>
<dbReference type="Proteomes" id="UP000241885">
    <property type="component" value="Chromosome"/>
</dbReference>
<dbReference type="InterPro" id="IPR050361">
    <property type="entry name" value="MPP/UQCRC_Complex"/>
</dbReference>
<dbReference type="PANTHER" id="PTHR11851:SF224">
    <property type="entry name" value="PROCESSING PROTEASE"/>
    <property type="match status" value="1"/>
</dbReference>
<evidence type="ECO:0000259" key="2">
    <source>
        <dbReference type="Pfam" id="PF00675"/>
    </source>
</evidence>
<evidence type="ECO:0000256" key="1">
    <source>
        <dbReference type="SAM" id="MobiDB-lite"/>
    </source>
</evidence>
<name>A0A2R4BJX0_THAAR</name>
<evidence type="ECO:0000259" key="3">
    <source>
        <dbReference type="Pfam" id="PF05193"/>
    </source>
</evidence>
<keyword evidence="4" id="KW-0378">Hydrolase</keyword>
<reference evidence="4 5" key="1">
    <citation type="submission" date="2018-03" db="EMBL/GenBank/DDBJ databases">
        <title>Complete genome sequence of Thauera aromatica, a model organism for studying aromatic compound degradation under denitrifying conditions.</title>
        <authorList>
            <person name="Lo H.-Y."/>
            <person name="Goris T."/>
            <person name="Boll M."/>
            <person name="Mueller J.A."/>
        </authorList>
    </citation>
    <scope>NUCLEOTIDE SEQUENCE [LARGE SCALE GENOMIC DNA]</scope>
    <source>
        <strain evidence="4 5">K172</strain>
    </source>
</reference>
<dbReference type="Gene3D" id="3.30.830.10">
    <property type="entry name" value="Metalloenzyme, LuxS/M16 peptidase-like"/>
    <property type="match status" value="2"/>
</dbReference>
<dbReference type="Pfam" id="PF05193">
    <property type="entry name" value="Peptidase_M16_C"/>
    <property type="match status" value="1"/>
</dbReference>
<protein>
    <submittedName>
        <fullName evidence="4">Zinc protease</fullName>
    </submittedName>
</protein>
<dbReference type="PANTHER" id="PTHR11851">
    <property type="entry name" value="METALLOPROTEASE"/>
    <property type="match status" value="1"/>
</dbReference>
<evidence type="ECO:0000313" key="5">
    <source>
        <dbReference type="Proteomes" id="UP000241885"/>
    </source>
</evidence>
<dbReference type="GO" id="GO:0006508">
    <property type="term" value="P:proteolysis"/>
    <property type="evidence" value="ECO:0007669"/>
    <property type="project" value="UniProtKB-KW"/>
</dbReference>
<sequence>MTATSTSFAPATPRQAPARTPGARFAFIAGLALAAFLGLAASARAAPQIQHWSASTGARVYFVESRSLPLIDIQVDFAAGAAYDPPAKAGLAGLVQALLGAGAGGLDEQTIAEREADLGARLGGGIDDDRASLSLRSLSTAAERDAALDLAATLLAQPTFPAEILERERQRTIAALREALTQPATLAARQFSAAVYADHPYGRQVTPESLGAITRDDLVDFHRRHYAAARASVAIVGDVDRTTAERIAVRLTEALPRGEAAAALPPPAPIDAATFRIPHPSAQAHILLGQPGMAREDADYFALLVGNYVLGGGGFVSRLTKEVREKRGFAYSVYSYLSPQQVAGPFQIGLQTRGNQAEEALEVVRDTLARFIADGPTAEELQAAKDNLINGFGLRLDSNAKLLDYVAMIGFYRLALDWLDTYPRQVAGVDAAAVRGAWQRRIHPQQLVTVIAGGDSDRAANGEPAAAQAPER</sequence>
<keyword evidence="5" id="KW-1185">Reference proteome</keyword>
<dbReference type="OrthoDB" id="9811314at2"/>